<feature type="non-terminal residue" evidence="6">
    <location>
        <position position="150"/>
    </location>
</feature>
<dbReference type="Gene3D" id="3.30.160.60">
    <property type="entry name" value="Classic Zinc Finger"/>
    <property type="match status" value="1"/>
</dbReference>
<accession>A0ABN9HGZ7</accession>
<dbReference type="InterPro" id="IPR017907">
    <property type="entry name" value="Znf_RING_CS"/>
</dbReference>
<feature type="domain" description="RING-type" evidence="5">
    <location>
        <begin position="12"/>
        <end position="55"/>
    </location>
</feature>
<dbReference type="Gene3D" id="3.30.40.10">
    <property type="entry name" value="Zinc/RING finger domain, C3HC4 (zinc finger)"/>
    <property type="match status" value="1"/>
</dbReference>
<keyword evidence="1" id="KW-0479">Metal-binding</keyword>
<keyword evidence="3" id="KW-0862">Zinc</keyword>
<evidence type="ECO:0000256" key="1">
    <source>
        <dbReference type="ARBA" id="ARBA00022723"/>
    </source>
</evidence>
<comment type="caution">
    <text evidence="6">The sequence shown here is derived from an EMBL/GenBank/DDBJ whole genome shotgun (WGS) entry which is preliminary data.</text>
</comment>
<evidence type="ECO:0000256" key="3">
    <source>
        <dbReference type="ARBA" id="ARBA00022833"/>
    </source>
</evidence>
<dbReference type="PROSITE" id="PS00518">
    <property type="entry name" value="ZF_RING_1"/>
    <property type="match status" value="1"/>
</dbReference>
<organism evidence="6 7">
    <name type="scientific">Staurois parvus</name>
    <dbReference type="NCBI Taxonomy" id="386267"/>
    <lineage>
        <taxon>Eukaryota</taxon>
        <taxon>Metazoa</taxon>
        <taxon>Chordata</taxon>
        <taxon>Craniata</taxon>
        <taxon>Vertebrata</taxon>
        <taxon>Euteleostomi</taxon>
        <taxon>Amphibia</taxon>
        <taxon>Batrachia</taxon>
        <taxon>Anura</taxon>
        <taxon>Neobatrachia</taxon>
        <taxon>Ranoidea</taxon>
        <taxon>Ranidae</taxon>
        <taxon>Staurois</taxon>
    </lineage>
</organism>
<dbReference type="InterPro" id="IPR001841">
    <property type="entry name" value="Znf_RING"/>
</dbReference>
<sequence length="150" mass="17101">MASSDLRKELECSVCLNIYTDPVTLRCGHNFCRDCIGRVLDTQEGSGGYSCPECREEFQDRPALRRNITLRNIVENFQSTHPEQEESGVFCTYCIHTPVPAVKSCLMCEASLCDNHLRVHSKSPEHVLCDPTTSLKDRKCSIHKKLLEYY</sequence>
<dbReference type="SUPFAM" id="SSF57850">
    <property type="entry name" value="RING/U-box"/>
    <property type="match status" value="1"/>
</dbReference>
<evidence type="ECO:0000256" key="4">
    <source>
        <dbReference type="PROSITE-ProRule" id="PRU00175"/>
    </source>
</evidence>
<dbReference type="Pfam" id="PF13445">
    <property type="entry name" value="zf-RING_UBOX"/>
    <property type="match status" value="1"/>
</dbReference>
<dbReference type="EMBL" id="CATNWA010020920">
    <property type="protein sequence ID" value="CAI9620419.1"/>
    <property type="molecule type" value="Genomic_DNA"/>
</dbReference>
<proteinExistence type="predicted"/>
<evidence type="ECO:0000259" key="5">
    <source>
        <dbReference type="PROSITE" id="PS50089"/>
    </source>
</evidence>
<reference evidence="6" key="1">
    <citation type="submission" date="2023-05" db="EMBL/GenBank/DDBJ databases">
        <authorList>
            <person name="Stuckert A."/>
        </authorList>
    </citation>
    <scope>NUCLEOTIDE SEQUENCE</scope>
</reference>
<dbReference type="InterPro" id="IPR027370">
    <property type="entry name" value="Znf-RING_euk"/>
</dbReference>
<dbReference type="PANTHER" id="PTHR25465">
    <property type="entry name" value="B-BOX DOMAIN CONTAINING"/>
    <property type="match status" value="1"/>
</dbReference>
<gene>
    <name evidence="6" type="ORF">SPARVUS_LOCUS15983743</name>
</gene>
<dbReference type="Proteomes" id="UP001162483">
    <property type="component" value="Unassembled WGS sequence"/>
</dbReference>
<evidence type="ECO:0000313" key="6">
    <source>
        <dbReference type="EMBL" id="CAI9620419.1"/>
    </source>
</evidence>
<dbReference type="PANTHER" id="PTHR25465:SF41">
    <property type="entry name" value="E3 UBIQUITIN-PROTEIN LIGASE RNF135"/>
    <property type="match status" value="1"/>
</dbReference>
<name>A0ABN9HGZ7_9NEOB</name>
<dbReference type="SMART" id="SM00184">
    <property type="entry name" value="RING"/>
    <property type="match status" value="1"/>
</dbReference>
<evidence type="ECO:0000313" key="7">
    <source>
        <dbReference type="Proteomes" id="UP001162483"/>
    </source>
</evidence>
<keyword evidence="2 4" id="KW-0863">Zinc-finger</keyword>
<evidence type="ECO:0000256" key="2">
    <source>
        <dbReference type="ARBA" id="ARBA00022771"/>
    </source>
</evidence>
<protein>
    <recommendedName>
        <fullName evidence="5">RING-type domain-containing protein</fullName>
    </recommendedName>
</protein>
<dbReference type="PROSITE" id="PS50089">
    <property type="entry name" value="ZF_RING_2"/>
    <property type="match status" value="1"/>
</dbReference>
<dbReference type="InterPro" id="IPR051051">
    <property type="entry name" value="E3_ubiq-ligase_TRIM/RNF"/>
</dbReference>
<dbReference type="InterPro" id="IPR013083">
    <property type="entry name" value="Znf_RING/FYVE/PHD"/>
</dbReference>
<keyword evidence="7" id="KW-1185">Reference proteome</keyword>